<gene>
    <name evidence="1" type="ORF">BCIN_08g04740</name>
</gene>
<protein>
    <submittedName>
        <fullName evidence="1">Uncharacterized protein</fullName>
    </submittedName>
</protein>
<reference evidence="1 2" key="1">
    <citation type="journal article" date="2011" name="PLoS Genet.">
        <title>Genomic analysis of the necrotrophic fungal pathogens Sclerotinia sclerotiorum and Botrytis cinerea.</title>
        <authorList>
            <person name="Amselem J."/>
            <person name="Cuomo C.A."/>
            <person name="van Kan J.A."/>
            <person name="Viaud M."/>
            <person name="Benito E.P."/>
            <person name="Couloux A."/>
            <person name="Coutinho P.M."/>
            <person name="de Vries R.P."/>
            <person name="Dyer P.S."/>
            <person name="Fillinger S."/>
            <person name="Fournier E."/>
            <person name="Gout L."/>
            <person name="Hahn M."/>
            <person name="Kohn L."/>
            <person name="Lapalu N."/>
            <person name="Plummer K.M."/>
            <person name="Pradier J.M."/>
            <person name="Quevillon E."/>
            <person name="Sharon A."/>
            <person name="Simon A."/>
            <person name="ten Have A."/>
            <person name="Tudzynski B."/>
            <person name="Tudzynski P."/>
            <person name="Wincker P."/>
            <person name="Andrew M."/>
            <person name="Anthouard V."/>
            <person name="Beever R.E."/>
            <person name="Beffa R."/>
            <person name="Benoit I."/>
            <person name="Bouzid O."/>
            <person name="Brault B."/>
            <person name="Chen Z."/>
            <person name="Choquer M."/>
            <person name="Collemare J."/>
            <person name="Cotton P."/>
            <person name="Danchin E.G."/>
            <person name="Da Silva C."/>
            <person name="Gautier A."/>
            <person name="Giraud C."/>
            <person name="Giraud T."/>
            <person name="Gonzalez C."/>
            <person name="Grossetete S."/>
            <person name="Guldener U."/>
            <person name="Henrissat B."/>
            <person name="Howlett B.J."/>
            <person name="Kodira C."/>
            <person name="Kretschmer M."/>
            <person name="Lappartient A."/>
            <person name="Leroch M."/>
            <person name="Levis C."/>
            <person name="Mauceli E."/>
            <person name="Neuveglise C."/>
            <person name="Oeser B."/>
            <person name="Pearson M."/>
            <person name="Poulain J."/>
            <person name="Poussereau N."/>
            <person name="Quesneville H."/>
            <person name="Rascle C."/>
            <person name="Schumacher J."/>
            <person name="Segurens B."/>
            <person name="Sexton A."/>
            <person name="Silva E."/>
            <person name="Sirven C."/>
            <person name="Soanes D.M."/>
            <person name="Talbot N.J."/>
            <person name="Templeton M."/>
            <person name="Yandava C."/>
            <person name="Yarden O."/>
            <person name="Zeng Q."/>
            <person name="Rollins J.A."/>
            <person name="Lebrun M.H."/>
            <person name="Dickman M."/>
        </authorList>
    </citation>
    <scope>NUCLEOTIDE SEQUENCE [LARGE SCALE GENOMIC DNA]</scope>
    <source>
        <strain evidence="1 2">B05.10</strain>
    </source>
</reference>
<organism evidence="1 2">
    <name type="scientific">Botryotinia fuckeliana (strain B05.10)</name>
    <name type="common">Noble rot fungus</name>
    <name type="synonym">Botrytis cinerea</name>
    <dbReference type="NCBI Taxonomy" id="332648"/>
    <lineage>
        <taxon>Eukaryota</taxon>
        <taxon>Fungi</taxon>
        <taxon>Dikarya</taxon>
        <taxon>Ascomycota</taxon>
        <taxon>Pezizomycotina</taxon>
        <taxon>Leotiomycetes</taxon>
        <taxon>Helotiales</taxon>
        <taxon>Sclerotiniaceae</taxon>
        <taxon>Botrytis</taxon>
    </lineage>
</organism>
<evidence type="ECO:0000313" key="2">
    <source>
        <dbReference type="Proteomes" id="UP000001798"/>
    </source>
</evidence>
<evidence type="ECO:0000313" key="1">
    <source>
        <dbReference type="EMBL" id="ATZ52849.1"/>
    </source>
</evidence>
<dbReference type="GeneID" id="36394416"/>
<reference evidence="1 2" key="3">
    <citation type="journal article" date="2017" name="Mol. Plant Pathol.">
        <title>A gapless genome sequence of the fungus Botrytis cinerea.</title>
        <authorList>
            <person name="Van Kan J.A."/>
            <person name="Stassen J.H."/>
            <person name="Mosbach A."/>
            <person name="Van Der Lee T.A."/>
            <person name="Faino L."/>
            <person name="Farmer A.D."/>
            <person name="Papasotiriou D.G."/>
            <person name="Zhou S."/>
            <person name="Seidl M.F."/>
            <person name="Cottam E."/>
            <person name="Edel D."/>
            <person name="Hahn M."/>
            <person name="Schwartz D.C."/>
            <person name="Dietrich R.A."/>
            <person name="Widdison S."/>
            <person name="Scalliet G."/>
        </authorList>
    </citation>
    <scope>NUCLEOTIDE SEQUENCE [LARGE SCALE GENOMIC DNA]</scope>
    <source>
        <strain evidence="1 2">B05.10</strain>
    </source>
</reference>
<proteinExistence type="predicted"/>
<dbReference type="Proteomes" id="UP000001798">
    <property type="component" value="Chromosome 8"/>
</dbReference>
<dbReference type="RefSeq" id="XP_024550463.1">
    <property type="nucleotide sequence ID" value="XM_024694671.1"/>
</dbReference>
<dbReference type="EMBL" id="CP009812">
    <property type="protein sequence ID" value="ATZ52849.1"/>
    <property type="molecule type" value="Genomic_DNA"/>
</dbReference>
<dbReference type="VEuPathDB" id="FungiDB:Bcin08g04740"/>
<dbReference type="KEGG" id="bfu:BCIN_08g04740"/>
<name>A0A384JQJ0_BOTFB</name>
<reference evidence="1 2" key="2">
    <citation type="journal article" date="2012" name="Eukaryot. Cell">
        <title>Genome update of Botrytis cinerea strains B05.10 and T4.</title>
        <authorList>
            <person name="Staats M."/>
            <person name="van Kan J.A."/>
        </authorList>
    </citation>
    <scope>NUCLEOTIDE SEQUENCE [LARGE SCALE GENOMIC DNA]</scope>
    <source>
        <strain evidence="1 2">B05.10</strain>
    </source>
</reference>
<keyword evidence="2" id="KW-1185">Reference proteome</keyword>
<accession>A0A384JQJ0</accession>
<sequence length="322" mass="37368">MAISTCHPYISIMTNDDSEVAELSGAPTTQISIRYSSVDLIKSPTEKLGTSNKTMSLPVEIVLLILEMAVELEPRMIRLGCHHNKSLKIIILSNSPAQFYVTWELREMLLTSKSLISKLLIPREEVILTYEPYFRLPKSNFSAGIDTLHISTQLYTMLRTEVPWRHNFRQMFEHVKYLALDHTPTNQSIFLRRLRLDFPRLQECSIRFDTADTSQNLTDHAIDRWVEIYRKLAHELEYTLEVELDGRMITHGVILYFERKRFPFGVASAGGLSFLRNGNRMSRERIPPVESKHRRLSCQSGLDTRARHSCFHVEGWDRMDGR</sequence>
<dbReference type="OrthoDB" id="3491325at2759"/>
<dbReference type="AlphaFoldDB" id="A0A384JQJ0"/>